<dbReference type="RefSeq" id="WP_349217641.1">
    <property type="nucleotide sequence ID" value="NZ_JBBMFD010000001.1"/>
</dbReference>
<dbReference type="EMBL" id="JBBMFD010000001">
    <property type="protein sequence ID" value="MEQ2439365.1"/>
    <property type="molecule type" value="Genomic_DNA"/>
</dbReference>
<reference evidence="1 2" key="1">
    <citation type="submission" date="2024-03" db="EMBL/GenBank/DDBJ databases">
        <title>Human intestinal bacterial collection.</title>
        <authorList>
            <person name="Pauvert C."/>
            <person name="Hitch T.C.A."/>
            <person name="Clavel T."/>
        </authorList>
    </citation>
    <scope>NUCLEOTIDE SEQUENCE [LARGE SCALE GENOMIC DNA]</scope>
    <source>
        <strain evidence="1 2">CLA-JM-H44</strain>
    </source>
</reference>
<keyword evidence="2" id="KW-1185">Reference proteome</keyword>
<accession>A0ABV1DXZ8</accession>
<evidence type="ECO:0000313" key="2">
    <source>
        <dbReference type="Proteomes" id="UP001489509"/>
    </source>
</evidence>
<evidence type="ECO:0008006" key="3">
    <source>
        <dbReference type="Google" id="ProtNLM"/>
    </source>
</evidence>
<gene>
    <name evidence="1" type="ORF">WMO26_00835</name>
</gene>
<protein>
    <recommendedName>
        <fullName evidence="3">DUF4406 domain-containing protein</fullName>
    </recommendedName>
</protein>
<organism evidence="1 2">
    <name type="scientific">Solibaculum intestinale</name>
    <dbReference type="NCBI Taxonomy" id="3133165"/>
    <lineage>
        <taxon>Bacteria</taxon>
        <taxon>Bacillati</taxon>
        <taxon>Bacillota</taxon>
        <taxon>Clostridia</taxon>
        <taxon>Eubacteriales</taxon>
        <taxon>Oscillospiraceae</taxon>
        <taxon>Solibaculum</taxon>
    </lineage>
</organism>
<dbReference type="Proteomes" id="UP001489509">
    <property type="component" value="Unassembled WGS sequence"/>
</dbReference>
<comment type="caution">
    <text evidence="1">The sequence shown here is derived from an EMBL/GenBank/DDBJ whole genome shotgun (WGS) entry which is preliminary data.</text>
</comment>
<sequence>MSNSFSQMILFQVKPDRLDAFELLIRAIQAEQQALPGCIGVKYMKRFYTFDGVENGKPPRELTRIVKCVKYYSYLEFDTIENCGKANGWFFDRHARDVMKLLIMPFEINSGYSV</sequence>
<name>A0ABV1DXZ8_9FIRM</name>
<proteinExistence type="predicted"/>
<evidence type="ECO:0000313" key="1">
    <source>
        <dbReference type="EMBL" id="MEQ2439365.1"/>
    </source>
</evidence>